<gene>
    <name evidence="1" type="ORF">ABW22_14875</name>
</gene>
<dbReference type="SUPFAM" id="SSF158446">
    <property type="entry name" value="IVS-encoded protein-like"/>
    <property type="match status" value="1"/>
</dbReference>
<dbReference type="InterPro" id="IPR012657">
    <property type="entry name" value="23S_rRNA-intervening_sequence"/>
</dbReference>
<dbReference type="AlphaFoldDB" id="A0A106BJA4"/>
<sequence>MRDQESGFRGQGVKNYRDLKVWQIAMELIESIYRTTESFPFRETYALANQLQRAAVSIPSNIAEGHARSSTKDYLRFLSISQGSLAEAETQLELAHRLGYIPQAVLLCLLEQTNEVGRMLHGLRSALTAKLSPTP</sequence>
<keyword evidence="2" id="KW-1185">Reference proteome</keyword>
<dbReference type="Proteomes" id="UP000064243">
    <property type="component" value="Unassembled WGS sequence"/>
</dbReference>
<reference evidence="1 2" key="1">
    <citation type="journal article" date="2015" name="Appl. Environ. Microbiol.">
        <title>Aerobic and Anaerobic Thiosulfate Oxidation by a Cold-Adapted, Subglacial Chemoautotroph.</title>
        <authorList>
            <person name="Harrold Z.R."/>
            <person name="Skidmore M.L."/>
            <person name="Hamilton T.L."/>
            <person name="Desch L."/>
            <person name="Amada K."/>
            <person name="van Gelder W."/>
            <person name="Glover K."/>
            <person name="Roden E.E."/>
            <person name="Boyd E.S."/>
        </authorList>
    </citation>
    <scope>NUCLEOTIDE SEQUENCE [LARGE SCALE GENOMIC DNA]</scope>
    <source>
        <strain evidence="1 2">RG</strain>
    </source>
</reference>
<name>A0A106BJA4_THIDE</name>
<dbReference type="GO" id="GO:0005840">
    <property type="term" value="C:ribosome"/>
    <property type="evidence" value="ECO:0007669"/>
    <property type="project" value="UniProtKB-KW"/>
</dbReference>
<proteinExistence type="predicted"/>
<dbReference type="NCBIfam" id="TIGR02436">
    <property type="entry name" value="four helix bundle protein"/>
    <property type="match status" value="1"/>
</dbReference>
<dbReference type="CDD" id="cd16377">
    <property type="entry name" value="23S_rRNA_IVP_like"/>
    <property type="match status" value="1"/>
</dbReference>
<evidence type="ECO:0000313" key="1">
    <source>
        <dbReference type="EMBL" id="KVW93402.1"/>
    </source>
</evidence>
<dbReference type="PANTHER" id="PTHR38471:SF2">
    <property type="entry name" value="FOUR HELIX BUNDLE PROTEIN"/>
    <property type="match status" value="1"/>
</dbReference>
<dbReference type="InterPro" id="IPR036583">
    <property type="entry name" value="23S_rRNA_IVS_sf"/>
</dbReference>
<dbReference type="PANTHER" id="PTHR38471">
    <property type="entry name" value="FOUR HELIX BUNDLE PROTEIN"/>
    <property type="match status" value="1"/>
</dbReference>
<comment type="caution">
    <text evidence="1">The sequence shown here is derived from an EMBL/GenBank/DDBJ whole genome shotgun (WGS) entry which is preliminary data.</text>
</comment>
<accession>A0A106BJA4</accession>
<keyword evidence="1" id="KW-0687">Ribonucleoprotein</keyword>
<dbReference type="PATRIC" id="fig|36861.3.peg.2798"/>
<evidence type="ECO:0000313" key="2">
    <source>
        <dbReference type="Proteomes" id="UP000064243"/>
    </source>
</evidence>
<protein>
    <submittedName>
        <fullName evidence="1">S23 ribosomal protein</fullName>
    </submittedName>
</protein>
<keyword evidence="1" id="KW-0689">Ribosomal protein</keyword>
<dbReference type="EMBL" id="LDUG01000048">
    <property type="protein sequence ID" value="KVW93402.1"/>
    <property type="molecule type" value="Genomic_DNA"/>
</dbReference>
<organism evidence="1 2">
    <name type="scientific">Thiobacillus denitrificans</name>
    <dbReference type="NCBI Taxonomy" id="36861"/>
    <lineage>
        <taxon>Bacteria</taxon>
        <taxon>Pseudomonadati</taxon>
        <taxon>Pseudomonadota</taxon>
        <taxon>Betaproteobacteria</taxon>
        <taxon>Nitrosomonadales</taxon>
        <taxon>Thiobacillaceae</taxon>
        <taxon>Thiobacillus</taxon>
    </lineage>
</organism>
<dbReference type="Pfam" id="PF05635">
    <property type="entry name" value="23S_rRNA_IVP"/>
    <property type="match status" value="1"/>
</dbReference>
<dbReference type="Gene3D" id="1.20.1440.60">
    <property type="entry name" value="23S rRNA-intervening sequence"/>
    <property type="match status" value="1"/>
</dbReference>